<keyword evidence="1" id="KW-0150">Chloroplast</keyword>
<dbReference type="AlphaFoldDB" id="A0A0K2RWD1"/>
<keyword evidence="1" id="KW-0934">Plastid</keyword>
<proteinExistence type="predicted"/>
<dbReference type="EMBL" id="AP014625">
    <property type="protein sequence ID" value="BAS19095.1"/>
    <property type="molecule type" value="Genomic_DNA"/>
</dbReference>
<accession>A0A0K2RWD1</accession>
<protein>
    <submittedName>
        <fullName evidence="1">Uncharacterized protein</fullName>
    </submittedName>
</protein>
<dbReference type="RefSeq" id="YP_009163641.1">
    <property type="nucleotide sequence ID" value="NC_027746.1"/>
</dbReference>
<sequence>MNYNLCYIKDRTELIRGEVNTTLKVSITIYIL</sequence>
<gene>
    <name evidence="1" type="primary">ORF32</name>
</gene>
<name>A0A0K2RWD1_9STRA</name>
<reference evidence="1" key="1">
    <citation type="journal article" date="2016" name="Curr. Genet.">
        <title>Sequencing and analysis of the complete organellar genomes of Parmales, a closely related group to Bacillariophyta (diatoms).</title>
        <authorList>
            <person name="Tajima N."/>
            <person name="Saitoh K."/>
            <person name="Sato S."/>
            <person name="Maruyama F."/>
            <person name="Ichinomiya M."/>
            <person name="Yoshikawa S."/>
            <person name="Kurokawa K."/>
            <person name="Ohta H."/>
            <person name="Tabata S."/>
            <person name="Kuwata A."/>
            <person name="Sato N."/>
        </authorList>
    </citation>
    <scope>NUCLEOTIDE SEQUENCE</scope>
</reference>
<geneLocation type="chloroplast" evidence="1"/>
<evidence type="ECO:0000313" key="1">
    <source>
        <dbReference type="EMBL" id="BAS19095.1"/>
    </source>
</evidence>
<organism evidence="1">
    <name type="scientific">Triparma laevis</name>
    <dbReference type="NCBI Taxonomy" id="1534972"/>
    <lineage>
        <taxon>Eukaryota</taxon>
        <taxon>Sar</taxon>
        <taxon>Stramenopiles</taxon>
        <taxon>Ochrophyta</taxon>
        <taxon>Bolidophyceae</taxon>
        <taxon>Parmales</taxon>
        <taxon>Triparmaceae</taxon>
        <taxon>Triparma</taxon>
    </lineage>
</organism>
<dbReference type="GeneID" id="25398226"/>